<organism evidence="2 3">
    <name type="scientific">Haloplasma contractile SSD-17B</name>
    <dbReference type="NCBI Taxonomy" id="1033810"/>
    <lineage>
        <taxon>Bacteria</taxon>
        <taxon>Bacillati</taxon>
        <taxon>Mycoplasmatota</taxon>
        <taxon>Mollicutes</taxon>
        <taxon>Haloplasmatales</taxon>
        <taxon>Haloplasmataceae</taxon>
        <taxon>Haloplasma</taxon>
    </lineage>
</organism>
<name>U2DUF2_9MOLU</name>
<reference evidence="2 3" key="1">
    <citation type="journal article" date="2011" name="J. Bacteriol.">
        <title>Genome sequence of Haloplasma contractile, an unusual contractile bacterium from a deep-sea anoxic brine lake.</title>
        <authorList>
            <person name="Antunes A."/>
            <person name="Alam I."/>
            <person name="El Dorry H."/>
            <person name="Siam R."/>
            <person name="Robertson A."/>
            <person name="Bajic V.B."/>
            <person name="Stingl U."/>
        </authorList>
    </citation>
    <scope>NUCLEOTIDE SEQUENCE [LARGE SCALE GENOMIC DNA]</scope>
    <source>
        <strain evidence="2 3">SSD-17B</strain>
    </source>
</reference>
<dbReference type="AlphaFoldDB" id="U2DUF2"/>
<feature type="transmembrane region" description="Helical" evidence="1">
    <location>
        <begin position="515"/>
        <end position="536"/>
    </location>
</feature>
<dbReference type="Proteomes" id="UP000005707">
    <property type="component" value="Unassembled WGS sequence"/>
</dbReference>
<dbReference type="eggNOG" id="ENOG502Z7WB">
    <property type="taxonomic scope" value="Bacteria"/>
</dbReference>
<keyword evidence="3" id="KW-1185">Reference proteome</keyword>
<sequence>MKNFKILRFLDLFRIFFRLLGVDYNDLRRILQVKLTLDSRRASTILGGTTKKNDQDKNFFIRSLWFYAFMGLSLLVFFFVVDQFSVKMTIIFGIIMFLIVTTLISDFSSVLLDLRDKTFIATKPVTMKTLSMAKSIHVMIYLTYVTLAIAGPTLIAGLIVHGILFTLIYLVSLFLINLLIVVITTLVYLVILKFFNGEKLKDIINYVQIFLSVSVAISYQFVGRLFEVSDDQLTVAFQPQWWQYLIIPAWFSGPFEVIINHDYSIYYTSFTILAGLIPILSIFLYVKLIPSFEQHLQKLDSVERQSGKIKKDSIISKFICKKQSERTFYKFAGNMIKHERDFKLKVYPSLGISLILPFIFMFNQAHTFGFEQLRTTKIYFSIYFVIISVSTVIMVLEYSKNYKGSWIFRSAPIASVTPVIKGTLKASFVKLILPVFIIDSVAFGFIFGPKIIIDLIIVLLTMLILMVLIYRLMGWVIPFSQTYDLQKNQGGTAFLGILMIGLFAMIHFITTRFDYASIIYLVILLIATPLVWKFGLNISWKKVSQKREEKTIITKIDK</sequence>
<reference evidence="2 3" key="2">
    <citation type="journal article" date="2013" name="PLoS ONE">
        <title>INDIGO - INtegrated Data Warehouse of MIcrobial GenOmes with Examples from the Red Sea Extremophiles.</title>
        <authorList>
            <person name="Alam I."/>
            <person name="Antunes A."/>
            <person name="Kamau A.A."/>
            <person name="Ba Alawi W."/>
            <person name="Kalkatawi M."/>
            <person name="Stingl U."/>
            <person name="Bajic V.B."/>
        </authorList>
    </citation>
    <scope>NUCLEOTIDE SEQUENCE [LARGE SCALE GENOMIC DNA]</scope>
    <source>
        <strain evidence="2 3">SSD-17B</strain>
    </source>
</reference>
<evidence type="ECO:0000256" key="1">
    <source>
        <dbReference type="SAM" id="Phobius"/>
    </source>
</evidence>
<dbReference type="OrthoDB" id="2659138at2"/>
<feature type="transmembrane region" description="Helical" evidence="1">
    <location>
        <begin position="265"/>
        <end position="286"/>
    </location>
</feature>
<keyword evidence="1" id="KW-0812">Transmembrane</keyword>
<feature type="transmembrane region" description="Helical" evidence="1">
    <location>
        <begin position="90"/>
        <end position="114"/>
    </location>
</feature>
<dbReference type="STRING" id="1033810.HLPCO_001941"/>
<dbReference type="RefSeq" id="WP_021031097.1">
    <property type="nucleotide sequence ID" value="NZ_AFNU02000006.1"/>
</dbReference>
<feature type="transmembrane region" description="Helical" evidence="1">
    <location>
        <begin position="428"/>
        <end position="446"/>
    </location>
</feature>
<feature type="transmembrane region" description="Helical" evidence="1">
    <location>
        <begin position="491"/>
        <end position="509"/>
    </location>
</feature>
<feature type="transmembrane region" description="Helical" evidence="1">
    <location>
        <begin position="64"/>
        <end position="84"/>
    </location>
</feature>
<feature type="transmembrane region" description="Helical" evidence="1">
    <location>
        <begin position="346"/>
        <end position="366"/>
    </location>
</feature>
<feature type="transmembrane region" description="Helical" evidence="1">
    <location>
        <begin position="378"/>
        <end position="399"/>
    </location>
</feature>
<protein>
    <submittedName>
        <fullName evidence="2">Membrane protein</fullName>
    </submittedName>
</protein>
<feature type="transmembrane region" description="Helical" evidence="1">
    <location>
        <begin position="452"/>
        <end position="470"/>
    </location>
</feature>
<evidence type="ECO:0000313" key="2">
    <source>
        <dbReference type="EMBL" id="ERJ12027.1"/>
    </source>
</evidence>
<accession>U2DUF2</accession>
<keyword evidence="1" id="KW-1133">Transmembrane helix</keyword>
<proteinExistence type="predicted"/>
<feature type="transmembrane region" description="Helical" evidence="1">
    <location>
        <begin position="166"/>
        <end position="191"/>
    </location>
</feature>
<gene>
    <name evidence="2" type="ORF">HLPCO_001941</name>
</gene>
<feature type="transmembrane region" description="Helical" evidence="1">
    <location>
        <begin position="135"/>
        <end position="160"/>
    </location>
</feature>
<comment type="caution">
    <text evidence="2">The sequence shown here is derived from an EMBL/GenBank/DDBJ whole genome shotgun (WGS) entry which is preliminary data.</text>
</comment>
<feature type="transmembrane region" description="Helical" evidence="1">
    <location>
        <begin position="203"/>
        <end position="222"/>
    </location>
</feature>
<dbReference type="InParanoid" id="U2DUF2"/>
<dbReference type="EMBL" id="AFNU02000006">
    <property type="protein sequence ID" value="ERJ12027.1"/>
    <property type="molecule type" value="Genomic_DNA"/>
</dbReference>
<evidence type="ECO:0000313" key="3">
    <source>
        <dbReference type="Proteomes" id="UP000005707"/>
    </source>
</evidence>
<keyword evidence="1" id="KW-0472">Membrane</keyword>